<name>A0A6A4H5T0_9AGAR</name>
<accession>A0A6A4H5T0</accession>
<sequence>MDSEIPPNSSWLDNSTYPDVNKHSCQLLGPTALIIQGLMGILVILSLIYKRQREKHMHPWKIWLFNVSKQIIGQMFLHGVNVLISNLLSHFSSLPRMLVFLTF</sequence>
<proteinExistence type="predicted"/>
<dbReference type="PANTHER" id="PTHR31735:SF1">
    <property type="entry name" value="VACUOLAR MEMBRANE PROTEIN YPL162C"/>
    <property type="match status" value="1"/>
</dbReference>
<dbReference type="GO" id="GO:0016020">
    <property type="term" value="C:membrane"/>
    <property type="evidence" value="ECO:0007669"/>
    <property type="project" value="TreeGrafter"/>
</dbReference>
<protein>
    <submittedName>
        <fullName evidence="2">Uncharacterized protein</fullName>
    </submittedName>
</protein>
<keyword evidence="1" id="KW-0472">Membrane</keyword>
<dbReference type="AlphaFoldDB" id="A0A6A4H5T0"/>
<reference evidence="2" key="1">
    <citation type="journal article" date="2019" name="Environ. Microbiol.">
        <title>Fungal ecological strategies reflected in gene transcription - a case study of two litter decomposers.</title>
        <authorList>
            <person name="Barbi F."/>
            <person name="Kohler A."/>
            <person name="Barry K."/>
            <person name="Baskaran P."/>
            <person name="Daum C."/>
            <person name="Fauchery L."/>
            <person name="Ihrmark K."/>
            <person name="Kuo A."/>
            <person name="LaButti K."/>
            <person name="Lipzen A."/>
            <person name="Morin E."/>
            <person name="Grigoriev I.V."/>
            <person name="Henrissat B."/>
            <person name="Lindahl B."/>
            <person name="Martin F."/>
        </authorList>
    </citation>
    <scope>NUCLEOTIDE SEQUENCE</scope>
    <source>
        <strain evidence="2">JB14</strain>
    </source>
</reference>
<gene>
    <name evidence="2" type="ORF">BT96DRAFT_1050638</name>
</gene>
<dbReference type="OrthoDB" id="431202at2759"/>
<keyword evidence="1" id="KW-0812">Transmembrane</keyword>
<dbReference type="PANTHER" id="PTHR31735">
    <property type="entry name" value="VACUOLAR MEMBRANE PROTEIN YPL162C"/>
    <property type="match status" value="1"/>
</dbReference>
<feature type="transmembrane region" description="Helical" evidence="1">
    <location>
        <begin position="27"/>
        <end position="49"/>
    </location>
</feature>
<dbReference type="InterPro" id="IPR022127">
    <property type="entry name" value="STIMATE/YPL162C"/>
</dbReference>
<evidence type="ECO:0000256" key="1">
    <source>
        <dbReference type="SAM" id="Phobius"/>
    </source>
</evidence>
<dbReference type="Proteomes" id="UP000799118">
    <property type="component" value="Unassembled WGS sequence"/>
</dbReference>
<evidence type="ECO:0000313" key="2">
    <source>
        <dbReference type="EMBL" id="KAE9393589.1"/>
    </source>
</evidence>
<feature type="transmembrane region" description="Helical" evidence="1">
    <location>
        <begin position="70"/>
        <end position="91"/>
    </location>
</feature>
<keyword evidence="1" id="KW-1133">Transmembrane helix</keyword>
<organism evidence="2 3">
    <name type="scientific">Gymnopus androsaceus JB14</name>
    <dbReference type="NCBI Taxonomy" id="1447944"/>
    <lineage>
        <taxon>Eukaryota</taxon>
        <taxon>Fungi</taxon>
        <taxon>Dikarya</taxon>
        <taxon>Basidiomycota</taxon>
        <taxon>Agaricomycotina</taxon>
        <taxon>Agaricomycetes</taxon>
        <taxon>Agaricomycetidae</taxon>
        <taxon>Agaricales</taxon>
        <taxon>Marasmiineae</taxon>
        <taxon>Omphalotaceae</taxon>
        <taxon>Gymnopus</taxon>
    </lineage>
</organism>
<keyword evidence="3" id="KW-1185">Reference proteome</keyword>
<evidence type="ECO:0000313" key="3">
    <source>
        <dbReference type="Proteomes" id="UP000799118"/>
    </source>
</evidence>
<dbReference type="EMBL" id="ML769568">
    <property type="protein sequence ID" value="KAE9393589.1"/>
    <property type="molecule type" value="Genomic_DNA"/>
</dbReference>